<evidence type="ECO:0000313" key="11">
    <source>
        <dbReference type="EMBL" id="SUQ14439.1"/>
    </source>
</evidence>
<reference evidence="12" key="1">
    <citation type="submission" date="2017-07" db="EMBL/GenBank/DDBJ databases">
        <authorList>
            <person name="Varghese N."/>
            <person name="Submissions S."/>
        </authorList>
    </citation>
    <scope>NUCLEOTIDE SEQUENCE [LARGE SCALE GENOMIC DNA]</scope>
    <source>
        <strain evidence="12">NLAE-zl-C134</strain>
    </source>
</reference>
<gene>
    <name evidence="11" type="ORF">SAMN05216529_106131</name>
</gene>
<keyword evidence="12" id="KW-1185">Reference proteome</keyword>
<dbReference type="PROSITE" id="PS00211">
    <property type="entry name" value="ABC_TRANSPORTER_1"/>
    <property type="match status" value="1"/>
</dbReference>
<evidence type="ECO:0000256" key="8">
    <source>
        <dbReference type="ARBA" id="ARBA00022967"/>
    </source>
</evidence>
<organism evidence="11 12">
    <name type="scientific">Faecalicatena contorta</name>
    <dbReference type="NCBI Taxonomy" id="39482"/>
    <lineage>
        <taxon>Bacteria</taxon>
        <taxon>Bacillati</taxon>
        <taxon>Bacillota</taxon>
        <taxon>Clostridia</taxon>
        <taxon>Lachnospirales</taxon>
        <taxon>Lachnospiraceae</taxon>
        <taxon>Faecalicatena</taxon>
    </lineage>
</organism>
<dbReference type="FunFam" id="3.40.50.300:FF:000127">
    <property type="entry name" value="Ribose import ATP-binding protein RbsA"/>
    <property type="match status" value="1"/>
</dbReference>
<dbReference type="InterPro" id="IPR027417">
    <property type="entry name" value="P-loop_NTPase"/>
</dbReference>
<dbReference type="SMART" id="SM00382">
    <property type="entry name" value="AAA"/>
    <property type="match status" value="2"/>
</dbReference>
<dbReference type="Proteomes" id="UP000254051">
    <property type="component" value="Unassembled WGS sequence"/>
</dbReference>
<accession>A0A315ZVR6</accession>
<evidence type="ECO:0000256" key="6">
    <source>
        <dbReference type="ARBA" id="ARBA00022741"/>
    </source>
</evidence>
<dbReference type="Pfam" id="PF00005">
    <property type="entry name" value="ABC_tran"/>
    <property type="match status" value="2"/>
</dbReference>
<evidence type="ECO:0000256" key="5">
    <source>
        <dbReference type="ARBA" id="ARBA00022737"/>
    </source>
</evidence>
<dbReference type="GO" id="GO:0016887">
    <property type="term" value="F:ATP hydrolysis activity"/>
    <property type="evidence" value="ECO:0007669"/>
    <property type="project" value="InterPro"/>
</dbReference>
<dbReference type="InterPro" id="IPR003593">
    <property type="entry name" value="AAA+_ATPase"/>
</dbReference>
<protein>
    <submittedName>
        <fullName evidence="11">Monosaccharide ABC transporter ATP-binding protein, CUT2 family</fullName>
    </submittedName>
</protein>
<dbReference type="GO" id="GO:0005524">
    <property type="term" value="F:ATP binding"/>
    <property type="evidence" value="ECO:0007669"/>
    <property type="project" value="UniProtKB-KW"/>
</dbReference>
<sequence>MILGAWIGGYEKEVKQENEKVKGESRMSEYILELKDVVKTFGGVTALDGVHFQLKKGEIHALMGENGAGKSTFIKVITGVHQPDSGMMLLEKEKITLRSTEDSAKLGIAAIYQHVTAFPDLSVTENIFMGQEIKNKFGIYNWKLMTQRAKELIEPLSKNIDVSKPMSTLSVAQQQLVEIAKAFSRDARILIMDEPTASLSRRECEELYQITEHLRDEGVSIIFITHKFEDMYRLATRVTVFRDSKYIGCWDVDKISNQKLIAEMVGRELTQMYPPKSAQIGDVVLKVSDISKEGYFKNVSFDVRKGEILALTGLVGAGRTEVCQNIFGIMTPDSGSFELEGKVVKINSPIDALNYGIGLLPEDRQTQGLVNELPIYQNVSSADMSRFVKGGRIDVAAEAKNAIELCQKIQLKAKDISAPPSSLSGGNQQKVVFAKLLSCDLKVLILDEPTKGIDVGAKYSIYEIMNELTANGYAIIMVSSEMPEVLGMADRIVVMRNGRIAGKFDTDGTTQEMILEASLKHEDGRES</sequence>
<keyword evidence="7 11" id="KW-0067">ATP-binding</keyword>
<keyword evidence="9" id="KW-0472">Membrane</keyword>
<dbReference type="GO" id="GO:0005886">
    <property type="term" value="C:plasma membrane"/>
    <property type="evidence" value="ECO:0007669"/>
    <property type="project" value="UniProtKB-SubCell"/>
</dbReference>
<dbReference type="CDD" id="cd03215">
    <property type="entry name" value="ABC_Carb_Monos_II"/>
    <property type="match status" value="1"/>
</dbReference>
<comment type="subcellular location">
    <subcellularLocation>
        <location evidence="1">Cell membrane</location>
        <topology evidence="1">Peripheral membrane protein</topology>
    </subcellularLocation>
</comment>
<evidence type="ECO:0000256" key="9">
    <source>
        <dbReference type="ARBA" id="ARBA00023136"/>
    </source>
</evidence>
<evidence type="ECO:0000256" key="2">
    <source>
        <dbReference type="ARBA" id="ARBA00022448"/>
    </source>
</evidence>
<keyword evidence="6" id="KW-0547">Nucleotide-binding</keyword>
<keyword evidence="3" id="KW-1003">Cell membrane</keyword>
<evidence type="ECO:0000259" key="10">
    <source>
        <dbReference type="PROSITE" id="PS50893"/>
    </source>
</evidence>
<dbReference type="InterPro" id="IPR017871">
    <property type="entry name" value="ABC_transporter-like_CS"/>
</dbReference>
<dbReference type="SUPFAM" id="SSF52540">
    <property type="entry name" value="P-loop containing nucleoside triphosphate hydrolases"/>
    <property type="match status" value="2"/>
</dbReference>
<evidence type="ECO:0000256" key="1">
    <source>
        <dbReference type="ARBA" id="ARBA00004202"/>
    </source>
</evidence>
<dbReference type="Gene3D" id="3.40.50.300">
    <property type="entry name" value="P-loop containing nucleotide triphosphate hydrolases"/>
    <property type="match status" value="2"/>
</dbReference>
<feature type="domain" description="ABC transporter" evidence="10">
    <location>
        <begin position="278"/>
        <end position="522"/>
    </location>
</feature>
<dbReference type="AlphaFoldDB" id="A0A315ZVR6"/>
<dbReference type="PROSITE" id="PS50893">
    <property type="entry name" value="ABC_TRANSPORTER_2"/>
    <property type="match status" value="2"/>
</dbReference>
<dbReference type="PANTHER" id="PTHR43790:SF3">
    <property type="entry name" value="D-ALLOSE IMPORT ATP-BINDING PROTEIN ALSA-RELATED"/>
    <property type="match status" value="1"/>
</dbReference>
<dbReference type="EMBL" id="UHJJ01000006">
    <property type="protein sequence ID" value="SUQ14439.1"/>
    <property type="molecule type" value="Genomic_DNA"/>
</dbReference>
<evidence type="ECO:0000256" key="7">
    <source>
        <dbReference type="ARBA" id="ARBA00022840"/>
    </source>
</evidence>
<dbReference type="CDD" id="cd03216">
    <property type="entry name" value="ABC_Carb_Monos_I"/>
    <property type="match status" value="1"/>
</dbReference>
<evidence type="ECO:0000313" key="12">
    <source>
        <dbReference type="Proteomes" id="UP000254051"/>
    </source>
</evidence>
<dbReference type="PANTHER" id="PTHR43790">
    <property type="entry name" value="CARBOHYDRATE TRANSPORT ATP-BINDING PROTEIN MG119-RELATED"/>
    <property type="match status" value="1"/>
</dbReference>
<name>A0A315ZVR6_9FIRM</name>
<keyword evidence="4" id="KW-0762">Sugar transport</keyword>
<proteinExistence type="predicted"/>
<keyword evidence="5" id="KW-0677">Repeat</keyword>
<keyword evidence="8" id="KW-1278">Translocase</keyword>
<dbReference type="InterPro" id="IPR003439">
    <property type="entry name" value="ABC_transporter-like_ATP-bd"/>
</dbReference>
<keyword evidence="2" id="KW-0813">Transport</keyword>
<dbReference type="InterPro" id="IPR050107">
    <property type="entry name" value="ABC_carbohydrate_import_ATPase"/>
</dbReference>
<feature type="domain" description="ABC transporter" evidence="10">
    <location>
        <begin position="32"/>
        <end position="268"/>
    </location>
</feature>
<evidence type="ECO:0000256" key="4">
    <source>
        <dbReference type="ARBA" id="ARBA00022597"/>
    </source>
</evidence>
<evidence type="ECO:0000256" key="3">
    <source>
        <dbReference type="ARBA" id="ARBA00022475"/>
    </source>
</evidence>